<protein>
    <recommendedName>
        <fullName evidence="6">LPXTG-motif cell wall anchor domain-containing protein</fullName>
    </recommendedName>
</protein>
<keyword evidence="2" id="KW-0472">Membrane</keyword>
<reference evidence="4 5" key="1">
    <citation type="submission" date="2021-07" db="EMBL/GenBank/DDBJ databases">
        <title>complete genome sequencing of Tessaracoccus sp.J1M15.</title>
        <authorList>
            <person name="Bae J.-W."/>
            <person name="Kim D.-y."/>
        </authorList>
    </citation>
    <scope>NUCLEOTIDE SEQUENCE [LARGE SCALE GENOMIC DNA]</scope>
    <source>
        <strain evidence="4 5">J1M15</strain>
    </source>
</reference>
<keyword evidence="5" id="KW-1185">Reference proteome</keyword>
<keyword evidence="3" id="KW-0732">Signal</keyword>
<gene>
    <name evidence="4" type="ORF">KDB89_03735</name>
</gene>
<feature type="chain" id="PRO_5045226859" description="LPXTG-motif cell wall anchor domain-containing protein" evidence="3">
    <location>
        <begin position="29"/>
        <end position="228"/>
    </location>
</feature>
<keyword evidence="2" id="KW-0812">Transmembrane</keyword>
<dbReference type="RefSeq" id="WP_219083526.1">
    <property type="nucleotide sequence ID" value="NZ_CP079216.1"/>
</dbReference>
<evidence type="ECO:0008006" key="6">
    <source>
        <dbReference type="Google" id="ProtNLM"/>
    </source>
</evidence>
<feature type="transmembrane region" description="Helical" evidence="2">
    <location>
        <begin position="195"/>
        <end position="214"/>
    </location>
</feature>
<evidence type="ECO:0000313" key="5">
    <source>
        <dbReference type="Proteomes" id="UP000824504"/>
    </source>
</evidence>
<evidence type="ECO:0000313" key="4">
    <source>
        <dbReference type="EMBL" id="QXT63598.1"/>
    </source>
</evidence>
<feature type="region of interest" description="Disordered" evidence="1">
    <location>
        <begin position="165"/>
        <end position="192"/>
    </location>
</feature>
<feature type="signal peptide" evidence="3">
    <location>
        <begin position="1"/>
        <end position="28"/>
    </location>
</feature>
<sequence length="228" mass="23253">MTRRLVVALLGALAMTLSLLTAPQAAHADGESNAVGECLSSDQVWLLIVDEDGTVIANECVGTPATGIAAIETAGVAIGYDASNFVCTLGGHPSECPASFNGQYWNYWQGAAGAEYAYAQAGPAETVPAGGTIEAWCYNKADEESCTPPTLKIVQDGTEVAPAAGATAQDLPVTGAEATQGKEAEEETPEDSGTMGWIVVGIAVVAVGAGLIAWQVGRRKKTGPLGGR</sequence>
<evidence type="ECO:0000256" key="2">
    <source>
        <dbReference type="SAM" id="Phobius"/>
    </source>
</evidence>
<organism evidence="4 5">
    <name type="scientific">Tessaracoccus palaemonis</name>
    <dbReference type="NCBI Taxonomy" id="2829499"/>
    <lineage>
        <taxon>Bacteria</taxon>
        <taxon>Bacillati</taxon>
        <taxon>Actinomycetota</taxon>
        <taxon>Actinomycetes</taxon>
        <taxon>Propionibacteriales</taxon>
        <taxon>Propionibacteriaceae</taxon>
        <taxon>Tessaracoccus</taxon>
    </lineage>
</organism>
<evidence type="ECO:0000256" key="1">
    <source>
        <dbReference type="SAM" id="MobiDB-lite"/>
    </source>
</evidence>
<accession>A0ABX8SNG2</accession>
<keyword evidence="2" id="KW-1133">Transmembrane helix</keyword>
<evidence type="ECO:0000256" key="3">
    <source>
        <dbReference type="SAM" id="SignalP"/>
    </source>
</evidence>
<dbReference type="EMBL" id="CP079216">
    <property type="protein sequence ID" value="QXT63598.1"/>
    <property type="molecule type" value="Genomic_DNA"/>
</dbReference>
<dbReference type="Proteomes" id="UP000824504">
    <property type="component" value="Chromosome"/>
</dbReference>
<name>A0ABX8SNG2_9ACTN</name>
<proteinExistence type="predicted"/>